<reference evidence="1 2" key="1">
    <citation type="journal article" date="2012" name="J. Bacteriol.">
        <title>Whole-genome sequences of Bacillus subtilis and close relatives.</title>
        <authorList>
            <person name="Earl A.M."/>
            <person name="Eppinger M."/>
            <person name="Fricke W.F."/>
            <person name="Rosovitz M.J."/>
            <person name="Rasko D.A."/>
            <person name="Daugherty S."/>
            <person name="Losick R."/>
            <person name="Kolter R."/>
            <person name="Ravel J."/>
        </authorList>
    </citation>
    <scope>NUCLEOTIDE SEQUENCE [LARGE SCALE GENOMIC DNA]</scope>
    <source>
        <strain evidence="2">DSM 15029 / JCM 12233 / NBRC 101239 / NRRL B-23049 / TU-B-10</strain>
    </source>
</reference>
<name>G4NWK5_BACS4</name>
<dbReference type="KEGG" id="bst:GYO_1511"/>
<gene>
    <name evidence="1" type="ordered locus">GYO_1511</name>
</gene>
<accession>G4NWK5</accession>
<sequence length="63" mass="6846">MISLFFQPAILQSSGKQMKTASEKKQIFCDKLSSGKLEPSAAVLSPNENKNIRISQSGNALFS</sequence>
<dbReference type="EMBL" id="CP002905">
    <property type="protein sequence ID" value="AEP86160.1"/>
    <property type="molecule type" value="Genomic_DNA"/>
</dbReference>
<evidence type="ECO:0000313" key="1">
    <source>
        <dbReference type="EMBL" id="AEP86160.1"/>
    </source>
</evidence>
<dbReference type="HOGENOM" id="CLU_2876528_0_0_9"/>
<evidence type="ECO:0000313" key="2">
    <source>
        <dbReference type="Proteomes" id="UP000002651"/>
    </source>
</evidence>
<organism evidence="1 2">
    <name type="scientific">Bacillus spizizenii (strain DSM 15029 / JCM 12233 / NBRC 101239 / NRRL B-23049 / TU-B-10)</name>
    <name type="common">Bacillus subtilis subsp. spizizenii</name>
    <dbReference type="NCBI Taxonomy" id="1052585"/>
    <lineage>
        <taxon>Bacteria</taxon>
        <taxon>Bacillati</taxon>
        <taxon>Bacillota</taxon>
        <taxon>Bacilli</taxon>
        <taxon>Bacillales</taxon>
        <taxon>Bacillaceae</taxon>
        <taxon>Bacillus</taxon>
    </lineage>
</organism>
<proteinExistence type="predicted"/>
<protein>
    <submittedName>
        <fullName evidence="1">Uncharacterized protein</fullName>
    </submittedName>
</protein>
<dbReference type="AlphaFoldDB" id="G4NWK5"/>
<dbReference type="Proteomes" id="UP000002651">
    <property type="component" value="Chromosome"/>
</dbReference>
<keyword evidence="2" id="KW-1185">Reference proteome</keyword>